<evidence type="ECO:0000313" key="2">
    <source>
        <dbReference type="EMBL" id="XFO67920.1"/>
    </source>
</evidence>
<keyword evidence="3" id="KW-1185">Reference proteome</keyword>
<keyword evidence="1" id="KW-0812">Transmembrane</keyword>
<organism evidence="2 3">
    <name type="scientific">Sporomusa silvacetica DSM 10669</name>
    <dbReference type="NCBI Taxonomy" id="1123289"/>
    <lineage>
        <taxon>Bacteria</taxon>
        <taxon>Bacillati</taxon>
        <taxon>Bacillota</taxon>
        <taxon>Negativicutes</taxon>
        <taxon>Selenomonadales</taxon>
        <taxon>Sporomusaceae</taxon>
        <taxon>Sporomusa</taxon>
    </lineage>
</organism>
<name>A0ABZ3IQS4_9FIRM</name>
<feature type="transmembrane region" description="Helical" evidence="1">
    <location>
        <begin position="34"/>
        <end position="53"/>
    </location>
</feature>
<accession>A0ABZ3IQS4</accession>
<protein>
    <submittedName>
        <fullName evidence="2">Uncharacterized protein</fullName>
    </submittedName>
</protein>
<reference evidence="2" key="1">
    <citation type="submission" date="2024-05" db="EMBL/GenBank/DDBJ databases">
        <title>Isolation and characterization of Sporomusa carbonis sp. nov., a carboxydotrophic hydrogenogen in the genus of Sporomusa isolated from a charcoal burning pile.</title>
        <authorList>
            <person name="Boeer T."/>
            <person name="Rosenbaum F."/>
            <person name="Eysell L."/>
            <person name="Mueller V."/>
            <person name="Daniel R."/>
            <person name="Poehlein A."/>
        </authorList>
    </citation>
    <scope>NUCLEOTIDE SEQUENCE [LARGE SCALE GENOMIC DNA]</scope>
    <source>
        <strain evidence="2">DSM 10669</strain>
    </source>
</reference>
<dbReference type="Proteomes" id="UP000216752">
    <property type="component" value="Chromosome"/>
</dbReference>
<gene>
    <name evidence="2" type="ORF">SPSIL_041390</name>
</gene>
<feature type="transmembrane region" description="Helical" evidence="1">
    <location>
        <begin position="7"/>
        <end position="28"/>
    </location>
</feature>
<dbReference type="EMBL" id="CP155573">
    <property type="protein sequence ID" value="XFO67920.1"/>
    <property type="molecule type" value="Genomic_DNA"/>
</dbReference>
<keyword evidence="1" id="KW-1133">Transmembrane helix</keyword>
<keyword evidence="1" id="KW-0472">Membrane</keyword>
<evidence type="ECO:0000256" key="1">
    <source>
        <dbReference type="SAM" id="Phobius"/>
    </source>
</evidence>
<sequence length="59" mass="6619">MIGLLRGLRWLLCLVYLLIVIAILEFLPSELMEVAIILFAIVGFCGYRILFVGDGTSIF</sequence>
<proteinExistence type="predicted"/>
<evidence type="ECO:0000313" key="3">
    <source>
        <dbReference type="Proteomes" id="UP000216752"/>
    </source>
</evidence>